<dbReference type="AlphaFoldDB" id="A0A395TT09"/>
<dbReference type="PANTHER" id="PTHR38590:SF1">
    <property type="entry name" value="BLL0828 PROTEIN"/>
    <property type="match status" value="1"/>
</dbReference>
<gene>
    <name evidence="2" type="ORF">BC353_12150</name>
</gene>
<dbReference type="Gene3D" id="3.40.960.10">
    <property type="entry name" value="VSR Endonuclease"/>
    <property type="match status" value="1"/>
</dbReference>
<comment type="caution">
    <text evidence="2">The sequence shown here is derived from an EMBL/GenBank/DDBJ whole genome shotgun (WGS) entry which is preliminary data.</text>
</comment>
<dbReference type="Proteomes" id="UP000266701">
    <property type="component" value="Unassembled WGS sequence"/>
</dbReference>
<evidence type="ECO:0000313" key="2">
    <source>
        <dbReference type="EMBL" id="RGP87989.1"/>
    </source>
</evidence>
<proteinExistence type="predicted"/>
<dbReference type="RefSeq" id="WP_118089530.1">
    <property type="nucleotide sequence ID" value="NZ_JBAFTV010000021.1"/>
</dbReference>
<accession>A0A395TT09</accession>
<dbReference type="SUPFAM" id="SSF52980">
    <property type="entry name" value="Restriction endonuclease-like"/>
    <property type="match status" value="1"/>
</dbReference>
<dbReference type="PANTHER" id="PTHR38590">
    <property type="entry name" value="BLL0828 PROTEIN"/>
    <property type="match status" value="1"/>
</dbReference>
<evidence type="ECO:0000313" key="3">
    <source>
        <dbReference type="Proteomes" id="UP000266701"/>
    </source>
</evidence>
<name>A0A395TT09_VIBCL</name>
<reference evidence="2 3" key="1">
    <citation type="journal article" date="2017" name="Emerg. Infect. Dis.">
        <title>Carbapenemase VCC-1-Producing Vibrio cholerae in Coastal Waters of Germany.</title>
        <authorList>
            <person name="Hammerl J.A."/>
            <person name="Jackel C."/>
            <person name="Bortolaia V."/>
            <person name="Schwartz K."/>
            <person name="Bier N."/>
            <person name="Hendriksen R.S."/>
            <person name="Guerra B."/>
            <person name="Strauch E."/>
        </authorList>
    </citation>
    <scope>NUCLEOTIDE SEQUENCE [LARGE SCALE GENOMIC DNA]</scope>
    <source>
        <strain evidence="2 3">VN-2825</strain>
    </source>
</reference>
<organism evidence="2 3">
    <name type="scientific">Vibrio cholerae</name>
    <dbReference type="NCBI Taxonomy" id="666"/>
    <lineage>
        <taxon>Bacteria</taxon>
        <taxon>Pseudomonadati</taxon>
        <taxon>Pseudomonadota</taxon>
        <taxon>Gammaproteobacteria</taxon>
        <taxon>Vibrionales</taxon>
        <taxon>Vibrionaceae</taxon>
        <taxon>Vibrio</taxon>
    </lineage>
</organism>
<sequence>MDSNPQRSKVFRQYLRNNMTHPEQRLWQHLRHFQLGVKFRRQFGVGNYVLDFYCSTYKLAVEIDGDSHYSEDGRMHDEQRTAYLKRHGIRVVRYTNQEVEQQLTDVIEDIFRHLQACISEHQNTPP</sequence>
<dbReference type="Pfam" id="PF04480">
    <property type="entry name" value="DUF559"/>
    <property type="match status" value="1"/>
</dbReference>
<keyword evidence="2" id="KW-0489">Methyltransferase</keyword>
<dbReference type="GO" id="GO:0008168">
    <property type="term" value="F:methyltransferase activity"/>
    <property type="evidence" value="ECO:0007669"/>
    <property type="project" value="UniProtKB-KW"/>
</dbReference>
<dbReference type="GO" id="GO:0032259">
    <property type="term" value="P:methylation"/>
    <property type="evidence" value="ECO:0007669"/>
    <property type="project" value="UniProtKB-KW"/>
</dbReference>
<dbReference type="InterPro" id="IPR047216">
    <property type="entry name" value="Endonuclease_DUF559_bact"/>
</dbReference>
<protein>
    <submittedName>
        <fullName evidence="2">DNA methyltransferase</fullName>
    </submittedName>
</protein>
<evidence type="ECO:0000259" key="1">
    <source>
        <dbReference type="Pfam" id="PF04480"/>
    </source>
</evidence>
<dbReference type="InterPro" id="IPR007569">
    <property type="entry name" value="DUF559"/>
</dbReference>
<dbReference type="EMBL" id="MCBA01000138">
    <property type="protein sequence ID" value="RGP87989.1"/>
    <property type="molecule type" value="Genomic_DNA"/>
</dbReference>
<keyword evidence="2" id="KW-0808">Transferase</keyword>
<feature type="domain" description="DUF559" evidence="1">
    <location>
        <begin position="9"/>
        <end position="114"/>
    </location>
</feature>
<dbReference type="CDD" id="cd01038">
    <property type="entry name" value="Endonuclease_DUF559"/>
    <property type="match status" value="1"/>
</dbReference>
<dbReference type="InterPro" id="IPR011335">
    <property type="entry name" value="Restrct_endonuc-II-like"/>
</dbReference>